<evidence type="ECO:0000256" key="7">
    <source>
        <dbReference type="ARBA" id="ARBA00022729"/>
    </source>
</evidence>
<feature type="signal peptide" evidence="16">
    <location>
        <begin position="1"/>
        <end position="28"/>
    </location>
</feature>
<reference evidence="19" key="1">
    <citation type="submission" date="2016-11" db="EMBL/GenBank/DDBJ databases">
        <authorList>
            <person name="Varghese N."/>
            <person name="Submissions S."/>
        </authorList>
    </citation>
    <scope>NUCLEOTIDE SEQUENCE [LARGE SCALE GENOMIC DNA]</scope>
    <source>
        <strain evidence="19">DSM 11792</strain>
    </source>
</reference>
<dbReference type="GO" id="GO:0008360">
    <property type="term" value="P:regulation of cell shape"/>
    <property type="evidence" value="ECO:0007669"/>
    <property type="project" value="UniProtKB-KW"/>
</dbReference>
<evidence type="ECO:0000256" key="10">
    <source>
        <dbReference type="ARBA" id="ARBA00022984"/>
    </source>
</evidence>
<dbReference type="SMART" id="SM00936">
    <property type="entry name" value="PBP5_C"/>
    <property type="match status" value="1"/>
</dbReference>
<comment type="function">
    <text evidence="1">Removes C-terminal D-alanyl residues from sugar-peptide cell wall precursors.</text>
</comment>
<dbReference type="RefSeq" id="WP_242655975.1">
    <property type="nucleotide sequence ID" value="NZ_FQUW01000035.1"/>
</dbReference>
<keyword evidence="8" id="KW-0378">Hydrolase</keyword>
<keyword evidence="6" id="KW-0645">Protease</keyword>
<protein>
    <recommendedName>
        <fullName evidence="4">serine-type D-Ala-D-Ala carboxypeptidase</fullName>
        <ecNumber evidence="4">3.4.16.4</ecNumber>
    </recommendedName>
</protein>
<dbReference type="PANTHER" id="PTHR21581">
    <property type="entry name" value="D-ALANYL-D-ALANINE CARBOXYPEPTIDASE"/>
    <property type="match status" value="1"/>
</dbReference>
<dbReference type="SUPFAM" id="SSF56601">
    <property type="entry name" value="beta-lactamase/transpeptidase-like"/>
    <property type="match status" value="1"/>
</dbReference>
<evidence type="ECO:0000256" key="5">
    <source>
        <dbReference type="ARBA" id="ARBA00022645"/>
    </source>
</evidence>
<dbReference type="Pfam" id="PF07943">
    <property type="entry name" value="PBP5_C"/>
    <property type="match status" value="1"/>
</dbReference>
<evidence type="ECO:0000256" key="14">
    <source>
        <dbReference type="PIRSR" id="PIRSR618044-2"/>
    </source>
</evidence>
<dbReference type="Proteomes" id="UP000184196">
    <property type="component" value="Unassembled WGS sequence"/>
</dbReference>
<feature type="active site" description="Proton acceptor" evidence="13">
    <location>
        <position position="65"/>
    </location>
</feature>
<dbReference type="GO" id="GO:0071555">
    <property type="term" value="P:cell wall organization"/>
    <property type="evidence" value="ECO:0007669"/>
    <property type="project" value="UniProtKB-KW"/>
</dbReference>
<keyword evidence="10" id="KW-0573">Peptidoglycan synthesis</keyword>
<dbReference type="GO" id="GO:0009252">
    <property type="term" value="P:peptidoglycan biosynthetic process"/>
    <property type="evidence" value="ECO:0007669"/>
    <property type="project" value="UniProtKB-UniPathway"/>
</dbReference>
<dbReference type="PANTHER" id="PTHR21581:SF6">
    <property type="entry name" value="TRAFFICKING PROTEIN PARTICLE COMPLEX SUBUNIT 12"/>
    <property type="match status" value="1"/>
</dbReference>
<evidence type="ECO:0000256" key="15">
    <source>
        <dbReference type="RuleBase" id="RU004016"/>
    </source>
</evidence>
<dbReference type="EMBL" id="FQUW01000035">
    <property type="protein sequence ID" value="SHF51324.1"/>
    <property type="molecule type" value="Genomic_DNA"/>
</dbReference>
<evidence type="ECO:0000256" key="6">
    <source>
        <dbReference type="ARBA" id="ARBA00022670"/>
    </source>
</evidence>
<evidence type="ECO:0000256" key="3">
    <source>
        <dbReference type="ARBA" id="ARBA00007164"/>
    </source>
</evidence>
<comment type="pathway">
    <text evidence="2">Cell wall biogenesis; peptidoglycan biosynthesis.</text>
</comment>
<gene>
    <name evidence="18" type="ORF">SAMN02745218_02459</name>
</gene>
<proteinExistence type="inferred from homology"/>
<name>A0A1M5C968_9FIRM</name>
<dbReference type="EC" id="3.4.16.4" evidence="4"/>
<sequence length="390" mass="42117">MRHFLLILCPVLLLGLLFLPAFPAPAGAAQPSVTADAAVLMDAGTGRIFYDKNGLQRLEPASLTKIMTAIIALEYGRLGDVVTVSSNAAAVGMGSILDLRAGEKITLENLLKAALIMSANDSTVAIAEHVAGSEEGFVRMMNAKALVLGAVHTRFANTNGYHDPQHYTCARDLAVITRYALQNPVFNRIVCTRETTITFCNSGRRETIYNTNRLLREGRYPGIDGVKTGSTPRAGNCLIASATRGGRRLIAVVLHSDNRYRDAAALLDYGFSEVLRVTLGRRGEEVARPAVAGRLADKVPAILAAPVEVELTRDQLSRVSREIKLVPGLTAPIRTGQKVGEVIYRLDEVELGRAALVAGRDVPKKTFFRRWWKAAALPAGAIPGLRQITP</sequence>
<evidence type="ECO:0000313" key="19">
    <source>
        <dbReference type="Proteomes" id="UP000184196"/>
    </source>
</evidence>
<dbReference type="UniPathway" id="UPA00219"/>
<dbReference type="AlphaFoldDB" id="A0A1M5C968"/>
<evidence type="ECO:0000256" key="4">
    <source>
        <dbReference type="ARBA" id="ARBA00012448"/>
    </source>
</evidence>
<dbReference type="InterPro" id="IPR015956">
    <property type="entry name" value="Peniciliin-bd_prot_C_sf"/>
</dbReference>
<evidence type="ECO:0000256" key="16">
    <source>
        <dbReference type="SAM" id="SignalP"/>
    </source>
</evidence>
<feature type="active site" description="Acyl-ester intermediate" evidence="13">
    <location>
        <position position="62"/>
    </location>
</feature>
<evidence type="ECO:0000256" key="12">
    <source>
        <dbReference type="ARBA" id="ARBA00034000"/>
    </source>
</evidence>
<dbReference type="InterPro" id="IPR018044">
    <property type="entry name" value="Peptidase_S11"/>
</dbReference>
<dbReference type="Gene3D" id="2.60.410.10">
    <property type="entry name" value="D-Ala-D-Ala carboxypeptidase, C-terminal domain"/>
    <property type="match status" value="1"/>
</dbReference>
<evidence type="ECO:0000256" key="8">
    <source>
        <dbReference type="ARBA" id="ARBA00022801"/>
    </source>
</evidence>
<evidence type="ECO:0000256" key="11">
    <source>
        <dbReference type="ARBA" id="ARBA00023316"/>
    </source>
</evidence>
<evidence type="ECO:0000259" key="17">
    <source>
        <dbReference type="SMART" id="SM00936"/>
    </source>
</evidence>
<dbReference type="InterPro" id="IPR037167">
    <property type="entry name" value="Peptidase_S11_C_sf"/>
</dbReference>
<keyword evidence="9" id="KW-0133">Cell shape</keyword>
<keyword evidence="5 18" id="KW-0121">Carboxypeptidase</keyword>
<keyword evidence="19" id="KW-1185">Reference proteome</keyword>
<feature type="active site" evidence="13">
    <location>
        <position position="118"/>
    </location>
</feature>
<dbReference type="Gene3D" id="3.40.710.10">
    <property type="entry name" value="DD-peptidase/beta-lactamase superfamily"/>
    <property type="match status" value="1"/>
</dbReference>
<feature type="domain" description="Peptidase S11 D-Ala-D-Ala carboxypeptidase A C-terminal" evidence="17">
    <location>
        <begin position="276"/>
        <end position="364"/>
    </location>
</feature>
<keyword evidence="7 16" id="KW-0732">Signal</keyword>
<dbReference type="GO" id="GO:0009002">
    <property type="term" value="F:serine-type D-Ala-D-Ala carboxypeptidase activity"/>
    <property type="evidence" value="ECO:0007669"/>
    <property type="project" value="UniProtKB-EC"/>
</dbReference>
<dbReference type="InterPro" id="IPR012338">
    <property type="entry name" value="Beta-lactam/transpept-like"/>
</dbReference>
<keyword evidence="11" id="KW-0961">Cell wall biogenesis/degradation</keyword>
<dbReference type="InterPro" id="IPR012907">
    <property type="entry name" value="Peptidase_S11_C"/>
</dbReference>
<evidence type="ECO:0000256" key="1">
    <source>
        <dbReference type="ARBA" id="ARBA00003217"/>
    </source>
</evidence>
<dbReference type="InterPro" id="IPR001967">
    <property type="entry name" value="Peptidase_S11_N"/>
</dbReference>
<feature type="binding site" evidence="14">
    <location>
        <position position="227"/>
    </location>
    <ligand>
        <name>substrate</name>
    </ligand>
</feature>
<feature type="chain" id="PRO_5012589920" description="serine-type D-Ala-D-Ala carboxypeptidase" evidence="16">
    <location>
        <begin position="29"/>
        <end position="390"/>
    </location>
</feature>
<evidence type="ECO:0000256" key="9">
    <source>
        <dbReference type="ARBA" id="ARBA00022960"/>
    </source>
</evidence>
<dbReference type="Pfam" id="PF00768">
    <property type="entry name" value="Peptidase_S11"/>
    <property type="match status" value="1"/>
</dbReference>
<comment type="similarity">
    <text evidence="3 15">Belongs to the peptidase S11 family.</text>
</comment>
<evidence type="ECO:0000256" key="2">
    <source>
        <dbReference type="ARBA" id="ARBA00004752"/>
    </source>
</evidence>
<accession>A0A1M5C968</accession>
<evidence type="ECO:0000256" key="13">
    <source>
        <dbReference type="PIRSR" id="PIRSR618044-1"/>
    </source>
</evidence>
<dbReference type="SUPFAM" id="SSF69189">
    <property type="entry name" value="Penicillin-binding protein associated domain"/>
    <property type="match status" value="1"/>
</dbReference>
<evidence type="ECO:0000313" key="18">
    <source>
        <dbReference type="EMBL" id="SHF51324.1"/>
    </source>
</evidence>
<organism evidence="18 19">
    <name type="scientific">Desulfofundulus australicus DSM 11792</name>
    <dbReference type="NCBI Taxonomy" id="1121425"/>
    <lineage>
        <taxon>Bacteria</taxon>
        <taxon>Bacillati</taxon>
        <taxon>Bacillota</taxon>
        <taxon>Clostridia</taxon>
        <taxon>Eubacteriales</taxon>
        <taxon>Peptococcaceae</taxon>
        <taxon>Desulfofundulus</taxon>
    </lineage>
</organism>
<comment type="catalytic activity">
    <reaction evidence="12">
        <text>Preferential cleavage: (Ac)2-L-Lys-D-Ala-|-D-Ala. Also transpeptidation of peptidyl-alanyl moieties that are N-acyl substituents of D-alanine.</text>
        <dbReference type="EC" id="3.4.16.4"/>
    </reaction>
</comment>
<dbReference type="PRINTS" id="PR00725">
    <property type="entry name" value="DADACBPTASE1"/>
</dbReference>
<dbReference type="GO" id="GO:0006508">
    <property type="term" value="P:proteolysis"/>
    <property type="evidence" value="ECO:0007669"/>
    <property type="project" value="UniProtKB-KW"/>
</dbReference>